<keyword evidence="8 9" id="KW-0472">Membrane</keyword>
<evidence type="ECO:0000313" key="13">
    <source>
        <dbReference type="Proteomes" id="UP000074410"/>
    </source>
</evidence>
<evidence type="ECO:0000256" key="9">
    <source>
        <dbReference type="RuleBase" id="RU365093"/>
    </source>
</evidence>
<evidence type="ECO:0000256" key="3">
    <source>
        <dbReference type="ARBA" id="ARBA00022448"/>
    </source>
</evidence>
<accession>A0A147JAD7</accession>
<dbReference type="PATRIC" id="fig|33051.5.peg.2218"/>
<evidence type="ECO:0000259" key="10">
    <source>
        <dbReference type="Pfam" id="PF25994"/>
    </source>
</evidence>
<evidence type="ECO:0000256" key="5">
    <source>
        <dbReference type="ARBA" id="ARBA00022519"/>
    </source>
</evidence>
<dbReference type="InterPro" id="IPR050739">
    <property type="entry name" value="MFP"/>
</dbReference>
<evidence type="ECO:0000256" key="8">
    <source>
        <dbReference type="ARBA" id="ARBA00023136"/>
    </source>
</evidence>
<dbReference type="EMBL" id="LDTC01000044">
    <property type="protein sequence ID" value="KTW14867.1"/>
    <property type="molecule type" value="Genomic_DNA"/>
</dbReference>
<keyword evidence="6 9" id="KW-0812">Transmembrane</keyword>
<comment type="caution">
    <text evidence="12">The sequence shown here is derived from an EMBL/GenBank/DDBJ whole genome shotgun (WGS) entry which is preliminary data.</text>
</comment>
<keyword evidence="7 9" id="KW-1133">Transmembrane helix</keyword>
<dbReference type="Pfam" id="PF26002">
    <property type="entry name" value="Beta-barrel_AprE"/>
    <property type="match status" value="1"/>
</dbReference>
<dbReference type="InterPro" id="IPR058982">
    <property type="entry name" value="Beta-barrel_AprE"/>
</dbReference>
<dbReference type="PRINTS" id="PR01490">
    <property type="entry name" value="RTXTOXIND"/>
</dbReference>
<dbReference type="GO" id="GO:0009306">
    <property type="term" value="P:protein secretion"/>
    <property type="evidence" value="ECO:0007669"/>
    <property type="project" value="InterPro"/>
</dbReference>
<keyword evidence="4 9" id="KW-1003">Cell membrane</keyword>
<keyword evidence="5 9" id="KW-0997">Cell inner membrane</keyword>
<dbReference type="PANTHER" id="PTHR30386:SF27">
    <property type="entry name" value="MEMBRANE FUSION PROTEIN (MFP) FAMILY PROTEIN"/>
    <property type="match status" value="1"/>
</dbReference>
<evidence type="ECO:0000256" key="4">
    <source>
        <dbReference type="ARBA" id="ARBA00022475"/>
    </source>
</evidence>
<comment type="similarity">
    <text evidence="2 9">Belongs to the membrane fusion protein (MFP) (TC 8.A.1) family.</text>
</comment>
<proteinExistence type="inferred from homology"/>
<dbReference type="Gene3D" id="2.40.30.170">
    <property type="match status" value="1"/>
</dbReference>
<evidence type="ECO:0000256" key="7">
    <source>
        <dbReference type="ARBA" id="ARBA00022989"/>
    </source>
</evidence>
<organism evidence="12 13">
    <name type="scientific">Sphingomonas sanguinis</name>
    <dbReference type="NCBI Taxonomy" id="33051"/>
    <lineage>
        <taxon>Bacteria</taxon>
        <taxon>Pseudomonadati</taxon>
        <taxon>Pseudomonadota</taxon>
        <taxon>Alphaproteobacteria</taxon>
        <taxon>Sphingomonadales</taxon>
        <taxon>Sphingomonadaceae</taxon>
        <taxon>Sphingomonas</taxon>
    </lineage>
</organism>
<evidence type="ECO:0000256" key="6">
    <source>
        <dbReference type="ARBA" id="ARBA00022692"/>
    </source>
</evidence>
<evidence type="ECO:0000256" key="2">
    <source>
        <dbReference type="ARBA" id="ARBA00009477"/>
    </source>
</evidence>
<dbReference type="AlphaFoldDB" id="A0A147JAD7"/>
<evidence type="ECO:0000256" key="1">
    <source>
        <dbReference type="ARBA" id="ARBA00004377"/>
    </source>
</evidence>
<dbReference type="InterPro" id="IPR010129">
    <property type="entry name" value="T1SS_HlyD"/>
</dbReference>
<evidence type="ECO:0000313" key="12">
    <source>
        <dbReference type="EMBL" id="KTW14867.1"/>
    </source>
</evidence>
<feature type="transmembrane region" description="Helical" evidence="9">
    <location>
        <begin position="51"/>
        <end position="69"/>
    </location>
</feature>
<dbReference type="InterPro" id="IPR058781">
    <property type="entry name" value="HH_AprE-like"/>
</dbReference>
<dbReference type="Proteomes" id="UP000074410">
    <property type="component" value="Unassembled WGS sequence"/>
</dbReference>
<reference evidence="12 13" key="1">
    <citation type="journal article" date="2016" name="Front. Microbiol.">
        <title>Genomic Resource of Rice Seed Associated Bacteria.</title>
        <authorList>
            <person name="Midha S."/>
            <person name="Bansal K."/>
            <person name="Sharma S."/>
            <person name="Kumar N."/>
            <person name="Patil P.P."/>
            <person name="Chaudhry V."/>
            <person name="Patil P.B."/>
        </authorList>
    </citation>
    <scope>NUCLEOTIDE SEQUENCE [LARGE SCALE GENOMIC DNA]</scope>
    <source>
        <strain evidence="12 13">NS258</strain>
    </source>
</reference>
<sequence>MSGTIARHLEVVRDALRAERERVQTPRIEETAFLPAALEVAERPVSPTLRATAWLLIAGLIATILWLVLGRVDVVATAQGRIIPTGEVKLIQSAGSGIVRAIYVHDGDHVRKGQPLLDLDPTLSGADLAQTQKSLLTAETDVVRNRTIADALAGRPSALSLANDVPSDVQDTQRRLIQAQLSEVDANVASLTAARAAALQDARAARATADRLARTTPILDQEIAAMNALDAKGYAPGLRLMELQRQRDQEVGDRQVALAQQAKSEEDAAKIVKQIADVRETARRGALADLSKAEAEAIVRREDVVKADRRSRLQRLVSPVDGTVQQVAVHTIGGVIEPARTLMVVVPTATELEVEAMVLNRDVGFVREDQPVAVKIDAFPFTRFGTVPGIIRTLSRDAVTDGKVKTTYVVHIALSRSTIDTDSGKVRLAPGLTVAADIRTGRRRIISYLLSPLSSTIQDSARER</sequence>
<dbReference type="Pfam" id="PF25994">
    <property type="entry name" value="HH_AprE"/>
    <property type="match status" value="1"/>
</dbReference>
<dbReference type="NCBIfam" id="TIGR01843">
    <property type="entry name" value="type_I_hlyD"/>
    <property type="match status" value="1"/>
</dbReference>
<dbReference type="InterPro" id="IPR006144">
    <property type="entry name" value="Secretion_HlyD_CS"/>
</dbReference>
<feature type="domain" description="AprE-like long alpha-helical hairpin" evidence="10">
    <location>
        <begin position="165"/>
        <end position="307"/>
    </location>
</feature>
<name>A0A147JAD7_9SPHN</name>
<protein>
    <recommendedName>
        <fullName evidence="9">Membrane fusion protein (MFP) family protein</fullName>
    </recommendedName>
</protein>
<dbReference type="PANTHER" id="PTHR30386">
    <property type="entry name" value="MEMBRANE FUSION SUBUNIT OF EMRAB-TOLC MULTIDRUG EFFLUX PUMP"/>
    <property type="match status" value="1"/>
</dbReference>
<comment type="subcellular location">
    <subcellularLocation>
        <location evidence="1 9">Cell inner membrane</location>
        <topology evidence="1 9">Single-pass membrane protein</topology>
    </subcellularLocation>
</comment>
<feature type="domain" description="AprE-like beta-barrel" evidence="11">
    <location>
        <begin position="352"/>
        <end position="441"/>
    </location>
</feature>
<dbReference type="GO" id="GO:0005886">
    <property type="term" value="C:plasma membrane"/>
    <property type="evidence" value="ECO:0007669"/>
    <property type="project" value="UniProtKB-SubCell"/>
</dbReference>
<dbReference type="Gene3D" id="1.10.287.470">
    <property type="entry name" value="Helix hairpin bin"/>
    <property type="match status" value="1"/>
</dbReference>
<dbReference type="Gene3D" id="2.40.50.100">
    <property type="match status" value="1"/>
</dbReference>
<keyword evidence="3 9" id="KW-0813">Transport</keyword>
<dbReference type="PROSITE" id="PS00543">
    <property type="entry name" value="HLYD_FAMILY"/>
    <property type="match status" value="1"/>
</dbReference>
<gene>
    <name evidence="12" type="ORF">NS258_06285</name>
</gene>
<dbReference type="RefSeq" id="WP_058716273.1">
    <property type="nucleotide sequence ID" value="NZ_LDTC01000044.1"/>
</dbReference>
<evidence type="ECO:0000259" key="11">
    <source>
        <dbReference type="Pfam" id="PF26002"/>
    </source>
</evidence>